<comment type="caution">
    <text evidence="1">The sequence shown here is derived from an EMBL/GenBank/DDBJ whole genome shotgun (WGS) entry which is preliminary data.</text>
</comment>
<protein>
    <submittedName>
        <fullName evidence="1">Uncharacterized protein</fullName>
    </submittedName>
</protein>
<gene>
    <name evidence="1" type="ORF">O6H91_22G021300</name>
</gene>
<keyword evidence="2" id="KW-1185">Reference proteome</keyword>
<proteinExistence type="predicted"/>
<dbReference type="Proteomes" id="UP001162992">
    <property type="component" value="Chromosome 22"/>
</dbReference>
<name>A0ACC2ADM6_DIPCM</name>
<evidence type="ECO:0000313" key="1">
    <source>
        <dbReference type="EMBL" id="KAJ7515632.1"/>
    </source>
</evidence>
<sequence length="482" mass="55813">MAFTVQIDAEAAPLISFPWRHMIWVPGEWRETNPSDFLPKVLPLAFENRQLEESVSRHQQSLKSTIKHEFLAWKREEHEFLAWKREEPGNESHINDSYYWDAHKRLLEIDVQHMRDVYGLDNTTVNDQTVEEVLALDALVVISILIMYFGLINRLTQRFYNPVFCRFGLRSSKQHILRDLFLLEQQLPMPLLHKTLSTIICGTEEAISDQLKIVLTQLLFWIYPFRKPAFQDLSQHATGNELTLPINHSLDKLLEYHHLLECLHQVICTGTQEQRLPLLILSYLKPDIGVFSTHQVPPVSELRKAGITIKSGAGTIDKARFEGAILNLPQLSVYDNTASILRNLAAFEILVYQDPLYLCPYLVLLGNLAQTKQDVQLLIKNDVIVNCLGSESQMKKMLNGLCRNMPVSLRGTLEWHMMLSDIQEHYKNERHTLLNEFRQTYCSKLWVIASTTAAVFLLSMSFLQTLYTTLSFYYTLLGFWFS</sequence>
<evidence type="ECO:0000313" key="2">
    <source>
        <dbReference type="Proteomes" id="UP001162992"/>
    </source>
</evidence>
<accession>A0ACC2ADM6</accession>
<reference evidence="2" key="1">
    <citation type="journal article" date="2024" name="Proc. Natl. Acad. Sci. U.S.A.">
        <title>Extraordinary preservation of gene collinearity over three hundred million years revealed in homosporous lycophytes.</title>
        <authorList>
            <person name="Li C."/>
            <person name="Wickell D."/>
            <person name="Kuo L.Y."/>
            <person name="Chen X."/>
            <person name="Nie B."/>
            <person name="Liao X."/>
            <person name="Peng D."/>
            <person name="Ji J."/>
            <person name="Jenkins J."/>
            <person name="Williams M."/>
            <person name="Shu S."/>
            <person name="Plott C."/>
            <person name="Barry K."/>
            <person name="Rajasekar S."/>
            <person name="Grimwood J."/>
            <person name="Han X."/>
            <person name="Sun S."/>
            <person name="Hou Z."/>
            <person name="He W."/>
            <person name="Dai G."/>
            <person name="Sun C."/>
            <person name="Schmutz J."/>
            <person name="Leebens-Mack J.H."/>
            <person name="Li F.W."/>
            <person name="Wang L."/>
        </authorList>
    </citation>
    <scope>NUCLEOTIDE SEQUENCE [LARGE SCALE GENOMIC DNA]</scope>
    <source>
        <strain evidence="2">cv. PW_Plant_1</strain>
    </source>
</reference>
<dbReference type="EMBL" id="CM055113">
    <property type="protein sequence ID" value="KAJ7515632.1"/>
    <property type="molecule type" value="Genomic_DNA"/>
</dbReference>
<organism evidence="1 2">
    <name type="scientific">Diphasiastrum complanatum</name>
    <name type="common">Issler's clubmoss</name>
    <name type="synonym">Lycopodium complanatum</name>
    <dbReference type="NCBI Taxonomy" id="34168"/>
    <lineage>
        <taxon>Eukaryota</taxon>
        <taxon>Viridiplantae</taxon>
        <taxon>Streptophyta</taxon>
        <taxon>Embryophyta</taxon>
        <taxon>Tracheophyta</taxon>
        <taxon>Lycopodiopsida</taxon>
        <taxon>Lycopodiales</taxon>
        <taxon>Lycopodiaceae</taxon>
        <taxon>Lycopodioideae</taxon>
        <taxon>Diphasiastrum</taxon>
    </lineage>
</organism>